<feature type="non-terminal residue" evidence="1">
    <location>
        <position position="55"/>
    </location>
</feature>
<evidence type="ECO:0000313" key="1">
    <source>
        <dbReference type="EMBL" id="KKK69656.1"/>
    </source>
</evidence>
<sequence>MTDNERISKWYGVKQICANFQLKCMDLECPCASMTYRDFSIVAVWTPKLYQKIDA</sequence>
<reference evidence="1" key="1">
    <citation type="journal article" date="2015" name="Nature">
        <title>Complex archaea that bridge the gap between prokaryotes and eukaryotes.</title>
        <authorList>
            <person name="Spang A."/>
            <person name="Saw J.H."/>
            <person name="Jorgensen S.L."/>
            <person name="Zaremba-Niedzwiedzka K."/>
            <person name="Martijn J."/>
            <person name="Lind A.E."/>
            <person name="van Eijk R."/>
            <person name="Schleper C."/>
            <person name="Guy L."/>
            <person name="Ettema T.J."/>
        </authorList>
    </citation>
    <scope>NUCLEOTIDE SEQUENCE</scope>
</reference>
<dbReference type="EMBL" id="LAZR01058546">
    <property type="protein sequence ID" value="KKK69656.1"/>
    <property type="molecule type" value="Genomic_DNA"/>
</dbReference>
<dbReference type="AlphaFoldDB" id="A0A0F9ABP3"/>
<gene>
    <name evidence="1" type="ORF">LCGC14_2931820</name>
</gene>
<protein>
    <submittedName>
        <fullName evidence="1">Uncharacterized protein</fullName>
    </submittedName>
</protein>
<proteinExistence type="predicted"/>
<name>A0A0F9ABP3_9ZZZZ</name>
<comment type="caution">
    <text evidence="1">The sequence shown here is derived from an EMBL/GenBank/DDBJ whole genome shotgun (WGS) entry which is preliminary data.</text>
</comment>
<accession>A0A0F9ABP3</accession>
<organism evidence="1">
    <name type="scientific">marine sediment metagenome</name>
    <dbReference type="NCBI Taxonomy" id="412755"/>
    <lineage>
        <taxon>unclassified sequences</taxon>
        <taxon>metagenomes</taxon>
        <taxon>ecological metagenomes</taxon>
    </lineage>
</organism>